<dbReference type="InterPro" id="IPR036653">
    <property type="entry name" value="CinA-like_C"/>
</dbReference>
<dbReference type="Proteomes" id="UP000885779">
    <property type="component" value="Unassembled WGS sequence"/>
</dbReference>
<reference evidence="3" key="1">
    <citation type="journal article" date="2020" name="mSystems">
        <title>Genome- and Community-Level Interaction Insights into Carbon Utilization and Element Cycling Functions of Hydrothermarchaeota in Hydrothermal Sediment.</title>
        <authorList>
            <person name="Zhou Z."/>
            <person name="Liu Y."/>
            <person name="Xu W."/>
            <person name="Pan J."/>
            <person name="Luo Z.H."/>
            <person name="Li M."/>
        </authorList>
    </citation>
    <scope>NUCLEOTIDE SEQUENCE [LARGE SCALE GENOMIC DNA]</scope>
    <source>
        <strain evidence="3">HyVt-577</strain>
    </source>
</reference>
<dbReference type="Pfam" id="PF02464">
    <property type="entry name" value="CinA"/>
    <property type="match status" value="1"/>
</dbReference>
<dbReference type="InterPro" id="IPR008135">
    <property type="entry name" value="Competence-induced_CinA"/>
</dbReference>
<feature type="domain" description="MoaB/Mog" evidence="2">
    <location>
        <begin position="7"/>
        <end position="173"/>
    </location>
</feature>
<dbReference type="AlphaFoldDB" id="A0A7V4WU54"/>
<dbReference type="Pfam" id="PF18146">
    <property type="entry name" value="CinA_KH"/>
    <property type="match status" value="1"/>
</dbReference>
<comment type="similarity">
    <text evidence="1">Belongs to the CinA family.</text>
</comment>
<name>A0A7V4WU54_CALAY</name>
<dbReference type="CDD" id="cd00885">
    <property type="entry name" value="cinA"/>
    <property type="match status" value="1"/>
</dbReference>
<dbReference type="Gene3D" id="3.40.980.10">
    <property type="entry name" value="MoaB/Mog-like domain"/>
    <property type="match status" value="1"/>
</dbReference>
<protein>
    <recommendedName>
        <fullName evidence="1">CinA-like protein</fullName>
    </recommendedName>
</protein>
<dbReference type="PANTHER" id="PTHR13939">
    <property type="entry name" value="NICOTINAMIDE-NUCLEOTIDE AMIDOHYDROLASE PNCC"/>
    <property type="match status" value="1"/>
</dbReference>
<dbReference type="NCBIfam" id="TIGR00199">
    <property type="entry name" value="PncC_domain"/>
    <property type="match status" value="1"/>
</dbReference>
<dbReference type="NCBIfam" id="NF001813">
    <property type="entry name" value="PRK00549.1"/>
    <property type="match status" value="1"/>
</dbReference>
<organism evidence="3">
    <name type="scientific">Caldithrix abyssi</name>
    <dbReference type="NCBI Taxonomy" id="187145"/>
    <lineage>
        <taxon>Bacteria</taxon>
        <taxon>Pseudomonadati</taxon>
        <taxon>Calditrichota</taxon>
        <taxon>Calditrichia</taxon>
        <taxon>Calditrichales</taxon>
        <taxon>Calditrichaceae</taxon>
        <taxon>Caldithrix</taxon>
    </lineage>
</organism>
<sequence length="414" mass="45986">MDSIRAEIISIGNEILAGYTINTNASYISQELMRIGLPVGWVTTISDEHDAIMHALDTALKRAKAVLVTGGLGPTPDDITKKTICEFFQTEMVFNAEVFEDVQNFLRTRGVDLNRANRDQALVPAAARIIRNKMGTAPGLLLQKNGVYFFFMPGVPAEMKYITSSFITDFLAKELRLPEVHNRLLRTTGIAEAKLYERLKDILDLYPDCQVAFLPRHIGVDLRFRLISNEQKDIHRLEQFVKAVEERAAKYIFTDRQIELEERLGEILVEKNLTLAVAESFTGGLLSSMLTDVPGSSRYFLGGAVTYSNESKMRLLNVQEKTLASHGAVSEETVLEMVSGVQEHFASDCAIATTGIAGPTGATPGKPVGLCYIAARYKQKTAVRKFHFGTDRIINKKRGAVAGLEMLRRLLLNI</sequence>
<evidence type="ECO:0000313" key="3">
    <source>
        <dbReference type="EMBL" id="HGY54468.1"/>
    </source>
</evidence>
<dbReference type="NCBIfam" id="TIGR00200">
    <property type="entry name" value="cinA_nterm"/>
    <property type="match status" value="1"/>
</dbReference>
<proteinExistence type="inferred from homology"/>
<dbReference type="Pfam" id="PF00994">
    <property type="entry name" value="MoCF_biosynth"/>
    <property type="match status" value="1"/>
</dbReference>
<dbReference type="InterPro" id="IPR041424">
    <property type="entry name" value="CinA_KH"/>
</dbReference>
<dbReference type="InterPro" id="IPR008136">
    <property type="entry name" value="CinA_C"/>
</dbReference>
<dbReference type="SUPFAM" id="SSF142433">
    <property type="entry name" value="CinA-like"/>
    <property type="match status" value="1"/>
</dbReference>
<dbReference type="HAMAP" id="MF_00226_B">
    <property type="entry name" value="CinA_B"/>
    <property type="match status" value="1"/>
</dbReference>
<accession>A0A7V4WU54</accession>
<dbReference type="PIRSF" id="PIRSF006728">
    <property type="entry name" value="CinA"/>
    <property type="match status" value="1"/>
</dbReference>
<dbReference type="PANTHER" id="PTHR13939:SF0">
    <property type="entry name" value="NMN AMIDOHYDROLASE-LIKE PROTEIN YFAY"/>
    <property type="match status" value="1"/>
</dbReference>
<evidence type="ECO:0000259" key="2">
    <source>
        <dbReference type="SMART" id="SM00852"/>
    </source>
</evidence>
<gene>
    <name evidence="3" type="ORF">ENK44_02075</name>
</gene>
<dbReference type="Gene3D" id="3.30.70.2860">
    <property type="match status" value="1"/>
</dbReference>
<dbReference type="InterPro" id="IPR001453">
    <property type="entry name" value="MoaB/Mog_dom"/>
</dbReference>
<evidence type="ECO:0000256" key="1">
    <source>
        <dbReference type="HAMAP-Rule" id="MF_00226"/>
    </source>
</evidence>
<dbReference type="Gene3D" id="3.90.950.20">
    <property type="entry name" value="CinA-like"/>
    <property type="match status" value="1"/>
</dbReference>
<dbReference type="SMART" id="SM00852">
    <property type="entry name" value="MoCF_biosynth"/>
    <property type="match status" value="1"/>
</dbReference>
<comment type="caution">
    <text evidence="3">The sequence shown here is derived from an EMBL/GenBank/DDBJ whole genome shotgun (WGS) entry which is preliminary data.</text>
</comment>
<dbReference type="InterPro" id="IPR050101">
    <property type="entry name" value="CinA"/>
</dbReference>
<dbReference type="InterPro" id="IPR036425">
    <property type="entry name" value="MoaB/Mog-like_dom_sf"/>
</dbReference>
<dbReference type="EMBL" id="DRQG01000020">
    <property type="protein sequence ID" value="HGY54468.1"/>
    <property type="molecule type" value="Genomic_DNA"/>
</dbReference>
<dbReference type="SUPFAM" id="SSF53218">
    <property type="entry name" value="Molybdenum cofactor biosynthesis proteins"/>
    <property type="match status" value="1"/>
</dbReference>